<dbReference type="EMBL" id="JBDIMF010000003">
    <property type="protein sequence ID" value="MEN2786646.1"/>
    <property type="molecule type" value="Genomic_DNA"/>
</dbReference>
<dbReference type="RefSeq" id="WP_345864446.1">
    <property type="nucleotide sequence ID" value="NZ_JBDIMF010000003.1"/>
</dbReference>
<dbReference type="Proteomes" id="UP001404104">
    <property type="component" value="Unassembled WGS sequence"/>
</dbReference>
<accession>A0ABU9XS41</accession>
<organism evidence="1 2">
    <name type="scientific">Sphingomonas qilianensis</name>
    <dbReference type="NCBI Taxonomy" id="1736690"/>
    <lineage>
        <taxon>Bacteria</taxon>
        <taxon>Pseudomonadati</taxon>
        <taxon>Pseudomonadota</taxon>
        <taxon>Alphaproteobacteria</taxon>
        <taxon>Sphingomonadales</taxon>
        <taxon>Sphingomonadaceae</taxon>
        <taxon>Sphingomonas</taxon>
    </lineage>
</organism>
<reference evidence="1 2" key="1">
    <citation type="submission" date="2024-05" db="EMBL/GenBank/DDBJ databases">
        <authorList>
            <person name="Liu Q."/>
            <person name="Xin Y.-H."/>
        </authorList>
    </citation>
    <scope>NUCLEOTIDE SEQUENCE [LARGE SCALE GENOMIC DNA]</scope>
    <source>
        <strain evidence="1 2">CGMCC 1.15349</strain>
    </source>
</reference>
<keyword evidence="2" id="KW-1185">Reference proteome</keyword>
<sequence length="160" mass="17372">MRAVEFCAKHLMIFLRHRDHVTIEIARLAGHVTGNGGMVRAAPARPSAAGNALTNEVSSQHRPRCRLGFASNDHVGLPPAAKGRGSPARGDRANLLVADVHGTAIAHIDRAALVINPRRVIDCHRGHDRRKTKSQPCYHCVCHHFLLAAPRPMLAGDENS</sequence>
<gene>
    <name evidence="1" type="ORF">ABC969_09475</name>
</gene>
<evidence type="ECO:0000313" key="2">
    <source>
        <dbReference type="Proteomes" id="UP001404104"/>
    </source>
</evidence>
<protein>
    <submittedName>
        <fullName evidence="1">Uncharacterized protein</fullName>
    </submittedName>
</protein>
<name>A0ABU9XS41_9SPHN</name>
<comment type="caution">
    <text evidence="1">The sequence shown here is derived from an EMBL/GenBank/DDBJ whole genome shotgun (WGS) entry which is preliminary data.</text>
</comment>
<proteinExistence type="predicted"/>
<evidence type="ECO:0000313" key="1">
    <source>
        <dbReference type="EMBL" id="MEN2786646.1"/>
    </source>
</evidence>